<name>A0A195D6K4_9HYME</name>
<dbReference type="Proteomes" id="UP000078542">
    <property type="component" value="Unassembled WGS sequence"/>
</dbReference>
<sequence>MANDSCCDRCQDASLPRAITQWPPLFLRGYHAPIAESADPREIMDCHDALSITGPRTSTDTPGYPIKRTRRANHSSTVNPSPRVNPTRARGRNQCPLNEMRQRCTMLLAVICRRASLKNLVAIRHDALSGVHNGARRRNNKKPADSRLRQRERRESWRERRETEKERRQREEKDESFEDSERQKINSTDSKIRPIFSYRTYAKSPSYLSECIEFTVELICWNLALVTRNASLERAISPTAIILTCIIGINQPRNDCFKSCETTEDGFPHSREFTSPAPNRAYVMPACRAFRCLSRKEHEREARANIRECLCAEGKEINNRDNKDIISETVRGKRIVTIYVTMTMPSCAAILVNTL</sequence>
<dbReference type="AlphaFoldDB" id="A0A195D6K4"/>
<gene>
    <name evidence="2" type="ORF">ALC62_00899</name>
</gene>
<protein>
    <submittedName>
        <fullName evidence="2">Uncharacterized protein</fullName>
    </submittedName>
</protein>
<evidence type="ECO:0000313" key="3">
    <source>
        <dbReference type="Proteomes" id="UP000078542"/>
    </source>
</evidence>
<evidence type="ECO:0000313" key="2">
    <source>
        <dbReference type="EMBL" id="KYN08054.1"/>
    </source>
</evidence>
<accession>A0A195D6K4</accession>
<reference evidence="2 3" key="1">
    <citation type="submission" date="2016-03" db="EMBL/GenBank/DDBJ databases">
        <title>Cyphomyrmex costatus WGS genome.</title>
        <authorList>
            <person name="Nygaard S."/>
            <person name="Hu H."/>
            <person name="Boomsma J."/>
            <person name="Zhang G."/>
        </authorList>
    </citation>
    <scope>NUCLEOTIDE SEQUENCE [LARGE SCALE GENOMIC DNA]</scope>
    <source>
        <strain evidence="2">MS0001</strain>
        <tissue evidence="2">Whole body</tissue>
    </source>
</reference>
<feature type="compositionally biased region" description="Basic and acidic residues" evidence="1">
    <location>
        <begin position="142"/>
        <end position="184"/>
    </location>
</feature>
<dbReference type="EMBL" id="KQ976818">
    <property type="protein sequence ID" value="KYN08054.1"/>
    <property type="molecule type" value="Genomic_DNA"/>
</dbReference>
<evidence type="ECO:0000256" key="1">
    <source>
        <dbReference type="SAM" id="MobiDB-lite"/>
    </source>
</evidence>
<proteinExistence type="predicted"/>
<keyword evidence="3" id="KW-1185">Reference proteome</keyword>
<feature type="region of interest" description="Disordered" evidence="1">
    <location>
        <begin position="51"/>
        <end position="93"/>
    </location>
</feature>
<feature type="region of interest" description="Disordered" evidence="1">
    <location>
        <begin position="133"/>
        <end position="185"/>
    </location>
</feature>
<organism evidence="2 3">
    <name type="scientific">Cyphomyrmex costatus</name>
    <dbReference type="NCBI Taxonomy" id="456900"/>
    <lineage>
        <taxon>Eukaryota</taxon>
        <taxon>Metazoa</taxon>
        <taxon>Ecdysozoa</taxon>
        <taxon>Arthropoda</taxon>
        <taxon>Hexapoda</taxon>
        <taxon>Insecta</taxon>
        <taxon>Pterygota</taxon>
        <taxon>Neoptera</taxon>
        <taxon>Endopterygota</taxon>
        <taxon>Hymenoptera</taxon>
        <taxon>Apocrita</taxon>
        <taxon>Aculeata</taxon>
        <taxon>Formicoidea</taxon>
        <taxon>Formicidae</taxon>
        <taxon>Myrmicinae</taxon>
        <taxon>Cyphomyrmex</taxon>
    </lineage>
</organism>
<feature type="compositionally biased region" description="Polar residues" evidence="1">
    <location>
        <begin position="74"/>
        <end position="84"/>
    </location>
</feature>